<dbReference type="AlphaFoldDB" id="A0A512BBG7"/>
<reference evidence="7 8" key="1">
    <citation type="submission" date="2019-07" db="EMBL/GenBank/DDBJ databases">
        <title>Whole genome shotgun sequence of Segetibacter aerophilus NBRC 106135.</title>
        <authorList>
            <person name="Hosoyama A."/>
            <person name="Uohara A."/>
            <person name="Ohji S."/>
            <person name="Ichikawa N."/>
        </authorList>
    </citation>
    <scope>NUCLEOTIDE SEQUENCE [LARGE SCALE GENOMIC DNA]</scope>
    <source>
        <strain evidence="7 8">NBRC 106135</strain>
    </source>
</reference>
<name>A0A512BBG7_9BACT</name>
<dbReference type="SUPFAM" id="SSF47384">
    <property type="entry name" value="Homodimeric domain of signal transducing histidine kinase"/>
    <property type="match status" value="1"/>
</dbReference>
<evidence type="ECO:0000259" key="5">
    <source>
        <dbReference type="PROSITE" id="PS50109"/>
    </source>
</evidence>
<dbReference type="SMART" id="SM00448">
    <property type="entry name" value="REC"/>
    <property type="match status" value="1"/>
</dbReference>
<dbReference type="InterPro" id="IPR001789">
    <property type="entry name" value="Sig_transdc_resp-reg_receiver"/>
</dbReference>
<evidence type="ECO:0000259" key="6">
    <source>
        <dbReference type="PROSITE" id="PS50110"/>
    </source>
</evidence>
<dbReference type="SMART" id="SM00388">
    <property type="entry name" value="HisKA"/>
    <property type="match status" value="1"/>
</dbReference>
<dbReference type="Pfam" id="PF00072">
    <property type="entry name" value="Response_reg"/>
    <property type="match status" value="1"/>
</dbReference>
<dbReference type="Pfam" id="PF00512">
    <property type="entry name" value="HisKA"/>
    <property type="match status" value="1"/>
</dbReference>
<feature type="modified residue" description="4-aspartylphosphate" evidence="4">
    <location>
        <position position="55"/>
    </location>
</feature>
<dbReference type="PRINTS" id="PR00344">
    <property type="entry name" value="BCTRLSENSOR"/>
</dbReference>
<comment type="catalytic activity">
    <reaction evidence="1">
        <text>ATP + protein L-histidine = ADP + protein N-phospho-L-histidine.</text>
        <dbReference type="EC" id="2.7.13.3"/>
    </reaction>
</comment>
<dbReference type="Gene3D" id="3.30.565.10">
    <property type="entry name" value="Histidine kinase-like ATPase, C-terminal domain"/>
    <property type="match status" value="1"/>
</dbReference>
<keyword evidence="7" id="KW-0808">Transferase</keyword>
<evidence type="ECO:0000256" key="4">
    <source>
        <dbReference type="PROSITE-ProRule" id="PRU00169"/>
    </source>
</evidence>
<dbReference type="Pfam" id="PF02518">
    <property type="entry name" value="HATPase_c"/>
    <property type="match status" value="1"/>
</dbReference>
<dbReference type="CDD" id="cd00082">
    <property type="entry name" value="HisKA"/>
    <property type="match status" value="1"/>
</dbReference>
<proteinExistence type="predicted"/>
<dbReference type="InterPro" id="IPR003661">
    <property type="entry name" value="HisK_dim/P_dom"/>
</dbReference>
<dbReference type="RefSeq" id="WP_147203447.1">
    <property type="nucleotide sequence ID" value="NZ_BJYT01000006.1"/>
</dbReference>
<protein>
    <recommendedName>
        <fullName evidence="2">histidine kinase</fullName>
        <ecNumber evidence="2">2.7.13.3</ecNumber>
    </recommendedName>
</protein>
<dbReference type="InterPro" id="IPR004358">
    <property type="entry name" value="Sig_transdc_His_kin-like_C"/>
</dbReference>
<dbReference type="Proteomes" id="UP000321513">
    <property type="component" value="Unassembled WGS sequence"/>
</dbReference>
<organism evidence="7 8">
    <name type="scientific">Segetibacter aerophilus</name>
    <dbReference type="NCBI Taxonomy" id="670293"/>
    <lineage>
        <taxon>Bacteria</taxon>
        <taxon>Pseudomonadati</taxon>
        <taxon>Bacteroidota</taxon>
        <taxon>Chitinophagia</taxon>
        <taxon>Chitinophagales</taxon>
        <taxon>Chitinophagaceae</taxon>
        <taxon>Segetibacter</taxon>
    </lineage>
</organism>
<keyword evidence="8" id="KW-1185">Reference proteome</keyword>
<gene>
    <name evidence="7" type="ORF">SAE01_18150</name>
</gene>
<dbReference type="PROSITE" id="PS50109">
    <property type="entry name" value="HIS_KIN"/>
    <property type="match status" value="1"/>
</dbReference>
<dbReference type="InterPro" id="IPR011006">
    <property type="entry name" value="CheY-like_superfamily"/>
</dbReference>
<comment type="caution">
    <text evidence="7">The sequence shown here is derived from an EMBL/GenBank/DDBJ whole genome shotgun (WGS) entry which is preliminary data.</text>
</comment>
<dbReference type="SMART" id="SM00387">
    <property type="entry name" value="HATPase_c"/>
    <property type="match status" value="1"/>
</dbReference>
<keyword evidence="3 4" id="KW-0597">Phosphoprotein</keyword>
<evidence type="ECO:0000256" key="1">
    <source>
        <dbReference type="ARBA" id="ARBA00000085"/>
    </source>
</evidence>
<dbReference type="PROSITE" id="PS50110">
    <property type="entry name" value="RESPONSE_REGULATORY"/>
    <property type="match status" value="1"/>
</dbReference>
<evidence type="ECO:0000256" key="3">
    <source>
        <dbReference type="ARBA" id="ARBA00022553"/>
    </source>
</evidence>
<dbReference type="InterPro" id="IPR036097">
    <property type="entry name" value="HisK_dim/P_sf"/>
</dbReference>
<dbReference type="PANTHER" id="PTHR43547">
    <property type="entry name" value="TWO-COMPONENT HISTIDINE KINASE"/>
    <property type="match status" value="1"/>
</dbReference>
<dbReference type="SUPFAM" id="SSF55874">
    <property type="entry name" value="ATPase domain of HSP90 chaperone/DNA topoisomerase II/histidine kinase"/>
    <property type="match status" value="1"/>
</dbReference>
<evidence type="ECO:0000256" key="2">
    <source>
        <dbReference type="ARBA" id="ARBA00012438"/>
    </source>
</evidence>
<dbReference type="EC" id="2.7.13.3" evidence="2"/>
<dbReference type="Gene3D" id="1.10.287.130">
    <property type="match status" value="1"/>
</dbReference>
<feature type="domain" description="Response regulatory" evidence="6">
    <location>
        <begin position="6"/>
        <end position="122"/>
    </location>
</feature>
<dbReference type="GO" id="GO:0000155">
    <property type="term" value="F:phosphorelay sensor kinase activity"/>
    <property type="evidence" value="ECO:0007669"/>
    <property type="project" value="InterPro"/>
</dbReference>
<dbReference type="CDD" id="cd17574">
    <property type="entry name" value="REC_OmpR"/>
    <property type="match status" value="1"/>
</dbReference>
<accession>A0A512BBG7</accession>
<dbReference type="Gene3D" id="3.40.50.2300">
    <property type="match status" value="1"/>
</dbReference>
<dbReference type="InterPro" id="IPR005467">
    <property type="entry name" value="His_kinase_dom"/>
</dbReference>
<keyword evidence="7" id="KW-0418">Kinase</keyword>
<feature type="domain" description="Histidine kinase" evidence="5">
    <location>
        <begin position="146"/>
        <end position="369"/>
    </location>
</feature>
<evidence type="ECO:0000313" key="7">
    <source>
        <dbReference type="EMBL" id="GEO09319.1"/>
    </source>
</evidence>
<dbReference type="InterPro" id="IPR003594">
    <property type="entry name" value="HATPase_dom"/>
</dbReference>
<dbReference type="SUPFAM" id="SSF52172">
    <property type="entry name" value="CheY-like"/>
    <property type="match status" value="1"/>
</dbReference>
<dbReference type="InterPro" id="IPR036890">
    <property type="entry name" value="HATPase_C_sf"/>
</dbReference>
<dbReference type="PANTHER" id="PTHR43547:SF2">
    <property type="entry name" value="HYBRID SIGNAL TRANSDUCTION HISTIDINE KINASE C"/>
    <property type="match status" value="1"/>
</dbReference>
<dbReference type="EMBL" id="BJYT01000006">
    <property type="protein sequence ID" value="GEO09319.1"/>
    <property type="molecule type" value="Genomic_DNA"/>
</dbReference>
<dbReference type="OrthoDB" id="9127033at2"/>
<evidence type="ECO:0000313" key="8">
    <source>
        <dbReference type="Proteomes" id="UP000321513"/>
    </source>
</evidence>
<sequence length="384" mass="43731">MEQQTRIQVIEDEINIRENIQELLEAKGYLVRVSANGKQGVLDAIDFKPHLIVCDVMMPKMDGYKVLEYVRKTSVIQNTPFIFLTARVDKNDIRQGMDLGADDYLTKPFTYKELLKAIESRLKRQQKIIGEYAKVKHDLDTTVFATYYHEFNTPLHGILGGLNLMLNARDSFNEQQVQELLTSILKSGLRLNHSLANLMLFEEIRRAEVYPELISMFTEGIAKTNWVQKVKTELQTMSKEIYNRAGDIIIDLEVAEVRMGGEYLQRIILELVDNALKFSKRGEKVYVTGALNGEEYRLEVKDSGRGFELLSLADIAPFKQFNRKRFEQQGLGIGLFLVKRLTELNNGDLKIITSEGEGTQVEVNLLSAENQALNVSNLAAVAFE</sequence>